<sequence>MAVDHDPYSVENYERCLARGTRPNGRTLCEARPANLGFGAVLTAEGSALVKIGNTTMLAGVKLEVMKPTLNPNEGLIEVMFETPALCSGSVRPVRQKEQACSIGEQVTNAIHSAGLIDKKELCIVPALSAWKVYVDVYCLDADGSLLDGALLAAVAALSNLRIPRISVDNEGKVVSVADQDKGVDARVRTQEEVGKVRTLESKKLTLGPCPFGLTCGEYLSASPTTCTAHKEGRVQSASGAKRLAYGFPITGPLMASNGAGWETQSQGPIRVTIPGEDAAAVNGMRVDSRSAAAFPPARQPSAVSGRRGYFVVDPIKEEEALMKSVVTVIVDERGHLISVYKLGGRSEASIPLLQDCIEAASKRAAELRQILDDACKEAEETLEE</sequence>
<dbReference type="InterPro" id="IPR015847">
    <property type="entry name" value="ExoRNase_PH_dom2"/>
</dbReference>
<dbReference type="InterPro" id="IPR001247">
    <property type="entry name" value="ExoRNase_PH_dom1"/>
</dbReference>
<evidence type="ECO:0000313" key="13">
    <source>
        <dbReference type="EMBL" id="GBG75734.1"/>
    </source>
</evidence>
<dbReference type="PANTHER" id="PTHR11097:SF9">
    <property type="entry name" value="EXOSOME COMPLEX COMPONENT RRP43"/>
    <property type="match status" value="1"/>
</dbReference>
<dbReference type="InterPro" id="IPR027408">
    <property type="entry name" value="PNPase/RNase_PH_dom_sf"/>
</dbReference>
<comment type="similarity">
    <text evidence="3">Belongs to the RNase PH family.</text>
</comment>
<proteinExistence type="inferred from homology"/>
<dbReference type="OrthoDB" id="45882at2759"/>
<dbReference type="SUPFAM" id="SSF55666">
    <property type="entry name" value="Ribonuclease PH domain 2-like"/>
    <property type="match status" value="1"/>
</dbReference>
<dbReference type="Gramene" id="GBG75734">
    <property type="protein sequence ID" value="GBG75734"/>
    <property type="gene ID" value="CBR_g20981"/>
</dbReference>
<keyword evidence="6" id="KW-0271">Exosome</keyword>
<keyword evidence="8" id="KW-0539">Nucleus</keyword>
<dbReference type="InterPro" id="IPR036345">
    <property type="entry name" value="ExoRNase_PH_dom2_sf"/>
</dbReference>
<accession>A0A388L087</accession>
<evidence type="ECO:0000256" key="9">
    <source>
        <dbReference type="ARBA" id="ARBA00030617"/>
    </source>
</evidence>
<gene>
    <name evidence="13" type="ORF">CBR_g20981</name>
</gene>
<keyword evidence="10" id="KW-0175">Coiled coil</keyword>
<evidence type="ECO:0000256" key="4">
    <source>
        <dbReference type="ARBA" id="ARBA00022490"/>
    </source>
</evidence>
<dbReference type="Proteomes" id="UP000265515">
    <property type="component" value="Unassembled WGS sequence"/>
</dbReference>
<keyword evidence="7" id="KW-0694">RNA-binding</keyword>
<dbReference type="AlphaFoldDB" id="A0A388L087"/>
<dbReference type="STRING" id="69332.A0A388L087"/>
<dbReference type="GO" id="GO:0035925">
    <property type="term" value="F:mRNA 3'-UTR AU-rich region binding"/>
    <property type="evidence" value="ECO:0007669"/>
    <property type="project" value="TreeGrafter"/>
</dbReference>
<dbReference type="GO" id="GO:0034475">
    <property type="term" value="P:U4 snRNA 3'-end processing"/>
    <property type="evidence" value="ECO:0007669"/>
    <property type="project" value="TreeGrafter"/>
</dbReference>
<dbReference type="GO" id="GO:0000177">
    <property type="term" value="C:cytoplasmic exosome (RNase complex)"/>
    <property type="evidence" value="ECO:0007669"/>
    <property type="project" value="TreeGrafter"/>
</dbReference>
<evidence type="ECO:0000256" key="5">
    <source>
        <dbReference type="ARBA" id="ARBA00022552"/>
    </source>
</evidence>
<evidence type="ECO:0000259" key="11">
    <source>
        <dbReference type="Pfam" id="PF01138"/>
    </source>
</evidence>
<dbReference type="GO" id="GO:0034476">
    <property type="term" value="P:U5 snRNA 3'-end processing"/>
    <property type="evidence" value="ECO:0007669"/>
    <property type="project" value="TreeGrafter"/>
</dbReference>
<feature type="coiled-coil region" evidence="10">
    <location>
        <begin position="358"/>
        <end position="385"/>
    </location>
</feature>
<dbReference type="SUPFAM" id="SSF54211">
    <property type="entry name" value="Ribosomal protein S5 domain 2-like"/>
    <property type="match status" value="1"/>
</dbReference>
<dbReference type="GO" id="GO:0071038">
    <property type="term" value="P:TRAMP-dependent tRNA surveillance pathway"/>
    <property type="evidence" value="ECO:0007669"/>
    <property type="project" value="TreeGrafter"/>
</dbReference>
<dbReference type="InterPro" id="IPR050590">
    <property type="entry name" value="Exosome_comp_Rrp42_subfam"/>
</dbReference>
<keyword evidence="5" id="KW-0698">rRNA processing</keyword>
<keyword evidence="4" id="KW-0963">Cytoplasm</keyword>
<dbReference type="GO" id="GO:0000176">
    <property type="term" value="C:nuclear exosome (RNase complex)"/>
    <property type="evidence" value="ECO:0007669"/>
    <property type="project" value="TreeGrafter"/>
</dbReference>
<organism evidence="13 14">
    <name type="scientific">Chara braunii</name>
    <name type="common">Braun's stonewort</name>
    <dbReference type="NCBI Taxonomy" id="69332"/>
    <lineage>
        <taxon>Eukaryota</taxon>
        <taxon>Viridiplantae</taxon>
        <taxon>Streptophyta</taxon>
        <taxon>Charophyceae</taxon>
        <taxon>Charales</taxon>
        <taxon>Characeae</taxon>
        <taxon>Chara</taxon>
    </lineage>
</organism>
<evidence type="ECO:0000256" key="7">
    <source>
        <dbReference type="ARBA" id="ARBA00022884"/>
    </source>
</evidence>
<dbReference type="GO" id="GO:0071028">
    <property type="term" value="P:nuclear mRNA surveillance"/>
    <property type="evidence" value="ECO:0007669"/>
    <property type="project" value="TreeGrafter"/>
</dbReference>
<dbReference type="EMBL" id="BFEA01000230">
    <property type="protein sequence ID" value="GBG75734.1"/>
    <property type="molecule type" value="Genomic_DNA"/>
</dbReference>
<name>A0A388L087_CHABU</name>
<dbReference type="Pfam" id="PF01138">
    <property type="entry name" value="RNase_PH"/>
    <property type="match status" value="1"/>
</dbReference>
<comment type="subcellular location">
    <subcellularLocation>
        <location evidence="1">Cytoplasm</location>
    </subcellularLocation>
    <subcellularLocation>
        <location evidence="2">Nucleus</location>
        <location evidence="2">Nucleolus</location>
    </subcellularLocation>
</comment>
<dbReference type="GO" id="GO:0000467">
    <property type="term" value="P:exonucleolytic trimming to generate mature 3'-end of 5.8S rRNA from tricistronic rRNA transcript (SSU-rRNA, 5.8S rRNA, LSU-rRNA)"/>
    <property type="evidence" value="ECO:0007669"/>
    <property type="project" value="TreeGrafter"/>
</dbReference>
<feature type="domain" description="Exoribonuclease phosphorolytic" evidence="12">
    <location>
        <begin position="309"/>
        <end position="363"/>
    </location>
</feature>
<evidence type="ECO:0000256" key="8">
    <source>
        <dbReference type="ARBA" id="ARBA00023242"/>
    </source>
</evidence>
<evidence type="ECO:0000256" key="1">
    <source>
        <dbReference type="ARBA" id="ARBA00004496"/>
    </source>
</evidence>
<dbReference type="InterPro" id="IPR020568">
    <property type="entry name" value="Ribosomal_Su5_D2-typ_SF"/>
</dbReference>
<dbReference type="OMA" id="HSGMIDL"/>
<dbReference type="PANTHER" id="PTHR11097">
    <property type="entry name" value="EXOSOME COMPLEX EXONUCLEASE RIBOSOMAL RNA PROCESSING PROTEIN"/>
    <property type="match status" value="1"/>
</dbReference>
<comment type="caution">
    <text evidence="13">The sequence shown here is derived from an EMBL/GenBank/DDBJ whole genome shotgun (WGS) entry which is preliminary data.</text>
</comment>
<evidence type="ECO:0000259" key="12">
    <source>
        <dbReference type="Pfam" id="PF03725"/>
    </source>
</evidence>
<reference evidence="13 14" key="1">
    <citation type="journal article" date="2018" name="Cell">
        <title>The Chara Genome: Secondary Complexity and Implications for Plant Terrestrialization.</title>
        <authorList>
            <person name="Nishiyama T."/>
            <person name="Sakayama H."/>
            <person name="Vries J.D."/>
            <person name="Buschmann H."/>
            <person name="Saint-Marcoux D."/>
            <person name="Ullrich K.K."/>
            <person name="Haas F.B."/>
            <person name="Vanderstraeten L."/>
            <person name="Becker D."/>
            <person name="Lang D."/>
            <person name="Vosolsobe S."/>
            <person name="Rombauts S."/>
            <person name="Wilhelmsson P.K.I."/>
            <person name="Janitza P."/>
            <person name="Kern R."/>
            <person name="Heyl A."/>
            <person name="Rumpler F."/>
            <person name="Villalobos L.I.A.C."/>
            <person name="Clay J.M."/>
            <person name="Skokan R."/>
            <person name="Toyoda A."/>
            <person name="Suzuki Y."/>
            <person name="Kagoshima H."/>
            <person name="Schijlen E."/>
            <person name="Tajeshwar N."/>
            <person name="Catarino B."/>
            <person name="Hetherington A.J."/>
            <person name="Saltykova A."/>
            <person name="Bonnot C."/>
            <person name="Breuninger H."/>
            <person name="Symeonidi A."/>
            <person name="Radhakrishnan G.V."/>
            <person name="Van Nieuwerburgh F."/>
            <person name="Deforce D."/>
            <person name="Chang C."/>
            <person name="Karol K.G."/>
            <person name="Hedrich R."/>
            <person name="Ulvskov P."/>
            <person name="Glockner G."/>
            <person name="Delwiche C.F."/>
            <person name="Petrasek J."/>
            <person name="Van de Peer Y."/>
            <person name="Friml J."/>
            <person name="Beilby M."/>
            <person name="Dolan L."/>
            <person name="Kohara Y."/>
            <person name="Sugano S."/>
            <person name="Fujiyama A."/>
            <person name="Delaux P.-M."/>
            <person name="Quint M."/>
            <person name="TheiBen G."/>
            <person name="Hagemann M."/>
            <person name="Harholt J."/>
            <person name="Dunand C."/>
            <person name="Zachgo S."/>
            <person name="Langdale J."/>
            <person name="Maumus F."/>
            <person name="Straeten D.V.D."/>
            <person name="Gould S.B."/>
            <person name="Rensing S.A."/>
        </authorList>
    </citation>
    <scope>NUCLEOTIDE SEQUENCE [LARGE SCALE GENOMIC DNA]</scope>
    <source>
        <strain evidence="13 14">S276</strain>
    </source>
</reference>
<protein>
    <recommendedName>
        <fullName evidence="9">Ribosomal RNA-processing protein 43</fullName>
    </recommendedName>
</protein>
<evidence type="ECO:0000313" key="14">
    <source>
        <dbReference type="Proteomes" id="UP000265515"/>
    </source>
</evidence>
<dbReference type="GO" id="GO:0005730">
    <property type="term" value="C:nucleolus"/>
    <property type="evidence" value="ECO:0007669"/>
    <property type="project" value="UniProtKB-SubCell"/>
</dbReference>
<dbReference type="Pfam" id="PF03725">
    <property type="entry name" value="RNase_PH_C"/>
    <property type="match status" value="1"/>
</dbReference>
<feature type="domain" description="Exoribonuclease phosphorolytic" evidence="11">
    <location>
        <begin position="30"/>
        <end position="164"/>
    </location>
</feature>
<dbReference type="GO" id="GO:0071035">
    <property type="term" value="P:nuclear polyadenylation-dependent rRNA catabolic process"/>
    <property type="evidence" value="ECO:0007669"/>
    <property type="project" value="TreeGrafter"/>
</dbReference>
<evidence type="ECO:0000256" key="10">
    <source>
        <dbReference type="SAM" id="Coils"/>
    </source>
</evidence>
<dbReference type="GO" id="GO:0034473">
    <property type="term" value="P:U1 snRNA 3'-end processing"/>
    <property type="evidence" value="ECO:0007669"/>
    <property type="project" value="TreeGrafter"/>
</dbReference>
<keyword evidence="14" id="KW-1185">Reference proteome</keyword>
<evidence type="ECO:0000256" key="2">
    <source>
        <dbReference type="ARBA" id="ARBA00004604"/>
    </source>
</evidence>
<dbReference type="GO" id="GO:0016075">
    <property type="term" value="P:rRNA catabolic process"/>
    <property type="evidence" value="ECO:0007669"/>
    <property type="project" value="TreeGrafter"/>
</dbReference>
<dbReference type="Gene3D" id="3.30.230.70">
    <property type="entry name" value="GHMP Kinase, N-terminal domain"/>
    <property type="match status" value="1"/>
</dbReference>
<evidence type="ECO:0000256" key="3">
    <source>
        <dbReference type="ARBA" id="ARBA00006678"/>
    </source>
</evidence>
<evidence type="ECO:0000256" key="6">
    <source>
        <dbReference type="ARBA" id="ARBA00022835"/>
    </source>
</evidence>